<evidence type="ECO:0000313" key="3">
    <source>
        <dbReference type="EMBL" id="GLO65117.1"/>
    </source>
</evidence>
<organism evidence="3 4">
    <name type="scientific">Oceanobacillus kimchii</name>
    <dbReference type="NCBI Taxonomy" id="746691"/>
    <lineage>
        <taxon>Bacteria</taxon>
        <taxon>Bacillati</taxon>
        <taxon>Bacillota</taxon>
        <taxon>Bacilli</taxon>
        <taxon>Bacillales</taxon>
        <taxon>Bacillaceae</taxon>
        <taxon>Oceanobacillus</taxon>
    </lineage>
</organism>
<keyword evidence="4" id="KW-1185">Reference proteome</keyword>
<comment type="caution">
    <text evidence="3">The sequence shown here is derived from an EMBL/GenBank/DDBJ whole genome shotgun (WGS) entry which is preliminary data.</text>
</comment>
<proteinExistence type="predicted"/>
<dbReference type="Gene3D" id="3.40.50.12780">
    <property type="entry name" value="N-terminal domain of ligase-like"/>
    <property type="match status" value="1"/>
</dbReference>
<dbReference type="PANTHER" id="PTHR24096">
    <property type="entry name" value="LONG-CHAIN-FATTY-ACID--COA LIGASE"/>
    <property type="match status" value="1"/>
</dbReference>
<feature type="domain" description="AMP-binding enzyme C-terminal" evidence="2">
    <location>
        <begin position="441"/>
        <end position="516"/>
    </location>
</feature>
<dbReference type="InterPro" id="IPR000873">
    <property type="entry name" value="AMP-dep_synth/lig_dom"/>
</dbReference>
<dbReference type="GO" id="GO:0016874">
    <property type="term" value="F:ligase activity"/>
    <property type="evidence" value="ECO:0007669"/>
    <property type="project" value="UniProtKB-KW"/>
</dbReference>
<dbReference type="Pfam" id="PF13193">
    <property type="entry name" value="AMP-binding_C"/>
    <property type="match status" value="1"/>
</dbReference>
<reference evidence="3 4" key="1">
    <citation type="submission" date="2023-02" db="EMBL/GenBank/DDBJ databases">
        <title>Oceanobacillus kimchii IFOP_LL358 isolated form Alexandrium catenella lab strain.</title>
        <authorList>
            <person name="Gajardo G."/>
            <person name="Ueki S."/>
            <person name="Maruyama F."/>
        </authorList>
    </citation>
    <scope>NUCLEOTIDE SEQUENCE [LARGE SCALE GENOMIC DNA]</scope>
    <source>
        <strain evidence="3 4">IFOP_LL358</strain>
    </source>
</reference>
<accession>A0ABQ5TG45</accession>
<keyword evidence="3" id="KW-0436">Ligase</keyword>
<dbReference type="InterPro" id="IPR045851">
    <property type="entry name" value="AMP-bd_C_sf"/>
</dbReference>
<evidence type="ECO:0000259" key="2">
    <source>
        <dbReference type="Pfam" id="PF13193"/>
    </source>
</evidence>
<dbReference type="RefSeq" id="WP_069686421.1">
    <property type="nucleotide sequence ID" value="NZ_BSKO01000001.1"/>
</dbReference>
<dbReference type="InterPro" id="IPR025110">
    <property type="entry name" value="AMP-bd_C"/>
</dbReference>
<evidence type="ECO:0000313" key="4">
    <source>
        <dbReference type="Proteomes" id="UP001275436"/>
    </source>
</evidence>
<dbReference type="Gene3D" id="3.30.300.30">
    <property type="match status" value="1"/>
</dbReference>
<dbReference type="InterPro" id="IPR042099">
    <property type="entry name" value="ANL_N_sf"/>
</dbReference>
<dbReference type="EMBL" id="BSKO01000001">
    <property type="protein sequence ID" value="GLO65117.1"/>
    <property type="molecule type" value="Genomic_DNA"/>
</dbReference>
<dbReference type="PROSITE" id="PS00455">
    <property type="entry name" value="AMP_BINDING"/>
    <property type="match status" value="1"/>
</dbReference>
<name>A0ABQ5TG45_9BACI</name>
<dbReference type="InterPro" id="IPR020845">
    <property type="entry name" value="AMP-binding_CS"/>
</dbReference>
<evidence type="ECO:0000259" key="1">
    <source>
        <dbReference type="Pfam" id="PF00501"/>
    </source>
</evidence>
<dbReference type="SUPFAM" id="SSF56801">
    <property type="entry name" value="Acetyl-CoA synthetase-like"/>
    <property type="match status" value="1"/>
</dbReference>
<feature type="domain" description="AMP-dependent synthetase/ligase" evidence="1">
    <location>
        <begin position="30"/>
        <end position="391"/>
    </location>
</feature>
<protein>
    <submittedName>
        <fullName evidence="3">Long-chain-fatty-acid--CoA ligase</fullName>
    </submittedName>
</protein>
<gene>
    <name evidence="3" type="ORF">MACH08_09010</name>
</gene>
<sequence length="527" mass="58896">MDRPWVKHIPEGNPTNVQIPEISLQELLLKSVETYSDKVAMTFFDQTYTYQQLEKMIYTVASSLYNLGIEKGDRIALMLPNCPQYPISYFATLLCGGIIVQINPMYKSNELLHVLNDSGAKVIICLDSLLPIVDEVKDQTDLLSIIPVSFENDSKFNELLIDKGYKLPEISIDPIDDIAVLQYTGGTTGRSKGVMLTHYNLVANTIQSYGTSQINIKTGEEKVLTISPLFHVYGMTSCMNFTFFIGGNLILVPRFEVEQTVEIIEKVKPSLFMGVPTMFIALLNYYHEEKQFDLSCLRTCSSGSAPLPVEIINQFNNVSGSNVAEGFGLSEASPVTHRNPVEGLQKPGSIGIPIPNTDSKIVDLATGEETLSNGEVGELVIKGPQVMKGYWRMEDETNQVLRNGWLYTGDLAKMDDDGFFYITGRKKELIIASGYNVYPVEIEDVIYQHPSVLEVAIIGVPDKYRGETVKAFVVLKSNATLTEDDLIQYCRDRLASFKVPRSVEFLQELPKTAVGKILKRKLKEQFS</sequence>
<dbReference type="Pfam" id="PF00501">
    <property type="entry name" value="AMP-binding"/>
    <property type="match status" value="1"/>
</dbReference>
<dbReference type="Proteomes" id="UP001275436">
    <property type="component" value="Unassembled WGS sequence"/>
</dbReference>
<dbReference type="CDD" id="cd05936">
    <property type="entry name" value="FC-FACS_FadD_like"/>
    <property type="match status" value="1"/>
</dbReference>